<dbReference type="AlphaFoldDB" id="A0A1H4MY91"/>
<gene>
    <name evidence="2" type="ORF">SAMN05443244_2072</name>
</gene>
<reference evidence="2 3" key="1">
    <citation type="submission" date="2016-10" db="EMBL/GenBank/DDBJ databases">
        <authorList>
            <person name="de Groot N.N."/>
        </authorList>
    </citation>
    <scope>NUCLEOTIDE SEQUENCE [LARGE SCALE GENOMIC DNA]</scope>
    <source>
        <strain evidence="2 3">AB35.6</strain>
    </source>
</reference>
<feature type="chain" id="PRO_5010256469" evidence="1">
    <location>
        <begin position="32"/>
        <end position="127"/>
    </location>
</feature>
<dbReference type="EMBL" id="FNSD01000001">
    <property type="protein sequence ID" value="SEB87744.1"/>
    <property type="molecule type" value="Genomic_DNA"/>
</dbReference>
<accession>A0A1H4MY91</accession>
<dbReference type="RefSeq" id="WP_074653813.1">
    <property type="nucleotide sequence ID" value="NZ_FNSD01000001.1"/>
</dbReference>
<dbReference type="Proteomes" id="UP000182409">
    <property type="component" value="Unassembled WGS sequence"/>
</dbReference>
<evidence type="ECO:0000313" key="3">
    <source>
        <dbReference type="Proteomes" id="UP000182409"/>
    </source>
</evidence>
<protein>
    <submittedName>
        <fullName evidence="2">Uncharacterized protein</fullName>
    </submittedName>
</protein>
<keyword evidence="1" id="KW-0732">Signal</keyword>
<dbReference type="OrthoDB" id="36318at57723"/>
<feature type="signal peptide" evidence="1">
    <location>
        <begin position="1"/>
        <end position="31"/>
    </location>
</feature>
<sequence length="127" mass="12635">MSKRTMRGLGAMQRAALWLPFCFGAAMSFLAATHPAAGQTTGLPPAISGGCSMIAAGEVTCTKTAGTAFAASVTVDATNAGNIATGNLPVTRIATALASPSVVGDDTNCHSVCTATDTIKRVGLAAF</sequence>
<proteinExistence type="predicted"/>
<evidence type="ECO:0000313" key="2">
    <source>
        <dbReference type="EMBL" id="SEB87744.1"/>
    </source>
</evidence>
<name>A0A1H4MY91_9BACT</name>
<organism evidence="2 3">
    <name type="scientific">Terriglobus roseus</name>
    <dbReference type="NCBI Taxonomy" id="392734"/>
    <lineage>
        <taxon>Bacteria</taxon>
        <taxon>Pseudomonadati</taxon>
        <taxon>Acidobacteriota</taxon>
        <taxon>Terriglobia</taxon>
        <taxon>Terriglobales</taxon>
        <taxon>Acidobacteriaceae</taxon>
        <taxon>Terriglobus</taxon>
    </lineage>
</organism>
<evidence type="ECO:0000256" key="1">
    <source>
        <dbReference type="SAM" id="SignalP"/>
    </source>
</evidence>